<feature type="compositionally biased region" description="Gly residues" evidence="7">
    <location>
        <begin position="159"/>
        <end position="172"/>
    </location>
</feature>
<dbReference type="AlphaFoldDB" id="A0A2P6VE03"/>
<accession>A0A2P6VE03</accession>
<dbReference type="Gene3D" id="2.20.25.80">
    <property type="entry name" value="WRKY domain"/>
    <property type="match status" value="2"/>
</dbReference>
<sequence>MPYPVPLFHSAGRGGGGGAAAPPPAAAGEHDGGQQPAGYTYPTWAYPRNYIAPSRNRQAAARAAERAQLYEQPPERPRRESMANDDGYNWRKYGEKQVKGSPFPRSYYKCSHPGCLAKKMIEREPRTGKISQADFKGEHNHAKPSQTRGQSSRERPPAGGYGAGFFRNGGGYHQQQAVDLGPADAAQPDVQQEDAVAALAAMKYSPVLPGIGMLGAAPQDTPTSLLPIPASLRASSEPEDPAANGWALPPHRLHRSSGGAERAGVERDDSELSEDGYDSELMDSGVDDDEWQPGEEEYRAEQQSTADAAAAAAAAMAAAGRRRAHQDTSGLIMLGKRRRGRQRHADSDDEDFDPELYGDDDEVKVLRNMSNGYKHQRQLQDEDDGSRWRAPPVERPAVRRGSDAGEGAAAGGGGGGGGDERSVVELETDADGMDDGYRWRKYGQKIVKGNPHPRSYYKCTHPGCNVRKQVERSGRNARMLVTTYEGSHNHDPPATTAGARGGSRRNSSQARRPESAAMPGRPPLPESGGHSKVLMSNLLAGGVPLLLAQPPGGLALGAGMPITLANIGGSVARDGAALHGGLPANLQLALAGLPQLGAAGDPLPMPLPSLAGDAAAPLPPMPLPAVEHEQQQQEQREKEQQQLAGAAAEMAAAAQPLGGDSLPLSSLQAAMPGLMPPPPSGEIAAHG</sequence>
<dbReference type="OrthoDB" id="1918969at2759"/>
<dbReference type="STRING" id="554055.A0A2P6VE03"/>
<keyword evidence="5" id="KW-0804">Transcription</keyword>
<protein>
    <submittedName>
        <fullName evidence="9">WRKY transcription factor 33</fullName>
    </submittedName>
</protein>
<feature type="compositionally biased region" description="Acidic residues" evidence="7">
    <location>
        <begin position="347"/>
        <end position="357"/>
    </location>
</feature>
<keyword evidence="4" id="KW-0238">DNA-binding</keyword>
<dbReference type="Pfam" id="PF03106">
    <property type="entry name" value="WRKY"/>
    <property type="match status" value="2"/>
</dbReference>
<dbReference type="GO" id="GO:0003700">
    <property type="term" value="F:DNA-binding transcription factor activity"/>
    <property type="evidence" value="ECO:0007669"/>
    <property type="project" value="InterPro"/>
</dbReference>
<reference evidence="9 10" key="1">
    <citation type="journal article" date="2018" name="Plant J.">
        <title>Genome sequences of Chlorella sorokiniana UTEX 1602 and Micractinium conductrix SAG 241.80: implications to maltose excretion by a green alga.</title>
        <authorList>
            <person name="Arriola M.B."/>
            <person name="Velmurugan N."/>
            <person name="Zhang Y."/>
            <person name="Plunkett M.H."/>
            <person name="Hondzo H."/>
            <person name="Barney B.M."/>
        </authorList>
    </citation>
    <scope>NUCLEOTIDE SEQUENCE [LARGE SCALE GENOMIC DNA]</scope>
    <source>
        <strain evidence="9 10">SAG 241.80</strain>
    </source>
</reference>
<dbReference type="InterPro" id="IPR003657">
    <property type="entry name" value="WRKY_dom"/>
</dbReference>
<feature type="region of interest" description="Disordered" evidence="7">
    <location>
        <begin position="318"/>
        <end position="357"/>
    </location>
</feature>
<dbReference type="PROSITE" id="PS50811">
    <property type="entry name" value="WRKY"/>
    <property type="match status" value="2"/>
</dbReference>
<keyword evidence="6" id="KW-0539">Nucleus</keyword>
<evidence type="ECO:0000256" key="3">
    <source>
        <dbReference type="ARBA" id="ARBA00023015"/>
    </source>
</evidence>
<gene>
    <name evidence="9" type="ORF">C2E20_4562</name>
</gene>
<feature type="region of interest" description="Disordered" evidence="7">
    <location>
        <begin position="371"/>
        <end position="422"/>
    </location>
</feature>
<feature type="region of interest" description="Disordered" evidence="7">
    <location>
        <begin position="233"/>
        <end position="296"/>
    </location>
</feature>
<feature type="region of interest" description="Disordered" evidence="7">
    <location>
        <begin position="611"/>
        <end position="687"/>
    </location>
</feature>
<dbReference type="Proteomes" id="UP000239649">
    <property type="component" value="Unassembled WGS sequence"/>
</dbReference>
<feature type="compositionally biased region" description="Acidic residues" evidence="7">
    <location>
        <begin position="268"/>
        <end position="295"/>
    </location>
</feature>
<dbReference type="FunFam" id="2.20.25.80:FF:000006">
    <property type="entry name" value="WRKY transcription factor"/>
    <property type="match status" value="1"/>
</dbReference>
<feature type="compositionally biased region" description="Low complexity" evidence="7">
    <location>
        <begin position="641"/>
        <end position="667"/>
    </location>
</feature>
<organism evidence="9 10">
    <name type="scientific">Micractinium conductrix</name>
    <dbReference type="NCBI Taxonomy" id="554055"/>
    <lineage>
        <taxon>Eukaryota</taxon>
        <taxon>Viridiplantae</taxon>
        <taxon>Chlorophyta</taxon>
        <taxon>core chlorophytes</taxon>
        <taxon>Trebouxiophyceae</taxon>
        <taxon>Chlorellales</taxon>
        <taxon>Chlorellaceae</taxon>
        <taxon>Chlorella clade</taxon>
        <taxon>Micractinium</taxon>
    </lineage>
</organism>
<feature type="compositionally biased region" description="Basic and acidic residues" evidence="7">
    <location>
        <begin position="626"/>
        <end position="640"/>
    </location>
</feature>
<feature type="compositionally biased region" description="Basic and acidic residues" evidence="7">
    <location>
        <begin position="73"/>
        <end position="88"/>
    </location>
</feature>
<feature type="domain" description="WRKY" evidence="8">
    <location>
        <begin position="428"/>
        <end position="493"/>
    </location>
</feature>
<evidence type="ECO:0000256" key="4">
    <source>
        <dbReference type="ARBA" id="ARBA00023125"/>
    </source>
</evidence>
<comment type="subcellular location">
    <subcellularLocation>
        <location evidence="1">Nucleus</location>
    </subcellularLocation>
</comment>
<comment type="caution">
    <text evidence="9">The sequence shown here is derived from an EMBL/GenBank/DDBJ whole genome shotgun (WGS) entry which is preliminary data.</text>
</comment>
<dbReference type="SMART" id="SM00774">
    <property type="entry name" value="WRKY"/>
    <property type="match status" value="2"/>
</dbReference>
<name>A0A2P6VE03_9CHLO</name>
<feature type="region of interest" description="Disordered" evidence="7">
    <location>
        <begin position="122"/>
        <end position="174"/>
    </location>
</feature>
<feature type="compositionally biased region" description="Gly residues" evidence="7">
    <location>
        <begin position="408"/>
        <end position="417"/>
    </location>
</feature>
<dbReference type="PANTHER" id="PTHR31221:SF193">
    <property type="entry name" value="WRKY TRANSCRIPTION FACTOR PROTEIN 1-RELATED"/>
    <property type="match status" value="1"/>
</dbReference>
<keyword evidence="2" id="KW-0677">Repeat</keyword>
<dbReference type="GO" id="GO:0043565">
    <property type="term" value="F:sequence-specific DNA binding"/>
    <property type="evidence" value="ECO:0007669"/>
    <property type="project" value="InterPro"/>
</dbReference>
<feature type="region of interest" description="Disordered" evidence="7">
    <location>
        <begin position="483"/>
        <end position="530"/>
    </location>
</feature>
<evidence type="ECO:0000256" key="1">
    <source>
        <dbReference type="ARBA" id="ARBA00004123"/>
    </source>
</evidence>
<keyword evidence="10" id="KW-1185">Reference proteome</keyword>
<dbReference type="InterPro" id="IPR044810">
    <property type="entry name" value="WRKY_plant"/>
</dbReference>
<dbReference type="GO" id="GO:0005634">
    <property type="term" value="C:nucleus"/>
    <property type="evidence" value="ECO:0007669"/>
    <property type="project" value="UniProtKB-SubCell"/>
</dbReference>
<dbReference type="InterPro" id="IPR036576">
    <property type="entry name" value="WRKY_dom_sf"/>
</dbReference>
<dbReference type="PANTHER" id="PTHR31221">
    <property type="entry name" value="WRKY TRANSCRIPTION FACTOR PROTEIN 1-RELATED"/>
    <property type="match status" value="1"/>
</dbReference>
<evidence type="ECO:0000313" key="10">
    <source>
        <dbReference type="Proteomes" id="UP000239649"/>
    </source>
</evidence>
<feature type="region of interest" description="Disordered" evidence="7">
    <location>
        <begin position="1"/>
        <end position="39"/>
    </location>
</feature>
<evidence type="ECO:0000256" key="7">
    <source>
        <dbReference type="SAM" id="MobiDB-lite"/>
    </source>
</evidence>
<evidence type="ECO:0000256" key="2">
    <source>
        <dbReference type="ARBA" id="ARBA00022737"/>
    </source>
</evidence>
<feature type="region of interest" description="Disordered" evidence="7">
    <location>
        <begin position="55"/>
        <end position="88"/>
    </location>
</feature>
<evidence type="ECO:0000313" key="9">
    <source>
        <dbReference type="EMBL" id="PSC72330.1"/>
    </source>
</evidence>
<dbReference type="SUPFAM" id="SSF118290">
    <property type="entry name" value="WRKY DNA-binding domain"/>
    <property type="match status" value="2"/>
</dbReference>
<evidence type="ECO:0000256" key="6">
    <source>
        <dbReference type="ARBA" id="ARBA00023242"/>
    </source>
</evidence>
<dbReference type="EMBL" id="LHPF02000011">
    <property type="protein sequence ID" value="PSC72330.1"/>
    <property type="molecule type" value="Genomic_DNA"/>
</dbReference>
<evidence type="ECO:0000259" key="8">
    <source>
        <dbReference type="PROSITE" id="PS50811"/>
    </source>
</evidence>
<feature type="domain" description="WRKY" evidence="8">
    <location>
        <begin position="79"/>
        <end position="144"/>
    </location>
</feature>
<evidence type="ECO:0000256" key="5">
    <source>
        <dbReference type="ARBA" id="ARBA00023163"/>
    </source>
</evidence>
<keyword evidence="3" id="KW-0805">Transcription regulation</keyword>
<proteinExistence type="predicted"/>